<feature type="domain" description="DDE Tnp4" evidence="3">
    <location>
        <begin position="114"/>
        <end position="277"/>
    </location>
</feature>
<evidence type="ECO:0000256" key="1">
    <source>
        <dbReference type="ARBA" id="ARBA00001968"/>
    </source>
</evidence>
<proteinExistence type="predicted"/>
<evidence type="ECO:0000313" key="5">
    <source>
        <dbReference type="Proteomes" id="UP000054279"/>
    </source>
</evidence>
<accession>A0A0C9UC79</accession>
<dbReference type="HOGENOM" id="CLU_059042_0_0_1"/>
<name>A0A0C9UC79_SPHS4</name>
<dbReference type="GO" id="GO:0046872">
    <property type="term" value="F:metal ion binding"/>
    <property type="evidence" value="ECO:0007669"/>
    <property type="project" value="UniProtKB-KW"/>
</dbReference>
<gene>
    <name evidence="4" type="ORF">M422DRAFT_276441</name>
</gene>
<dbReference type="Pfam" id="PF13359">
    <property type="entry name" value="DDE_Tnp_4"/>
    <property type="match status" value="1"/>
</dbReference>
<dbReference type="Proteomes" id="UP000054279">
    <property type="component" value="Unassembled WGS sequence"/>
</dbReference>
<reference evidence="4 5" key="1">
    <citation type="submission" date="2014-06" db="EMBL/GenBank/DDBJ databases">
        <title>Evolutionary Origins and Diversification of the Mycorrhizal Mutualists.</title>
        <authorList>
            <consortium name="DOE Joint Genome Institute"/>
            <consortium name="Mycorrhizal Genomics Consortium"/>
            <person name="Kohler A."/>
            <person name="Kuo A."/>
            <person name="Nagy L.G."/>
            <person name="Floudas D."/>
            <person name="Copeland A."/>
            <person name="Barry K.W."/>
            <person name="Cichocki N."/>
            <person name="Veneault-Fourrey C."/>
            <person name="LaButti K."/>
            <person name="Lindquist E.A."/>
            <person name="Lipzen A."/>
            <person name="Lundell T."/>
            <person name="Morin E."/>
            <person name="Murat C."/>
            <person name="Riley R."/>
            <person name="Ohm R."/>
            <person name="Sun H."/>
            <person name="Tunlid A."/>
            <person name="Henrissat B."/>
            <person name="Grigoriev I.V."/>
            <person name="Hibbett D.S."/>
            <person name="Martin F."/>
        </authorList>
    </citation>
    <scope>NUCLEOTIDE SEQUENCE [LARGE SCALE GENOMIC DNA]</scope>
    <source>
        <strain evidence="4 5">SS14</strain>
    </source>
</reference>
<comment type="cofactor">
    <cofactor evidence="1">
        <name>a divalent metal cation</name>
        <dbReference type="ChEBI" id="CHEBI:60240"/>
    </cofactor>
</comment>
<keyword evidence="5" id="KW-1185">Reference proteome</keyword>
<dbReference type="InterPro" id="IPR027806">
    <property type="entry name" value="HARBI1_dom"/>
</dbReference>
<dbReference type="AlphaFoldDB" id="A0A0C9UC79"/>
<protein>
    <recommendedName>
        <fullName evidence="3">DDE Tnp4 domain-containing protein</fullName>
    </recommendedName>
</protein>
<evidence type="ECO:0000259" key="3">
    <source>
        <dbReference type="Pfam" id="PF13359"/>
    </source>
</evidence>
<evidence type="ECO:0000313" key="4">
    <source>
        <dbReference type="EMBL" id="KIJ23056.1"/>
    </source>
</evidence>
<keyword evidence="2" id="KW-0479">Metal-binding</keyword>
<organism evidence="4 5">
    <name type="scientific">Sphaerobolus stellatus (strain SS14)</name>
    <dbReference type="NCBI Taxonomy" id="990650"/>
    <lineage>
        <taxon>Eukaryota</taxon>
        <taxon>Fungi</taxon>
        <taxon>Dikarya</taxon>
        <taxon>Basidiomycota</taxon>
        <taxon>Agaricomycotina</taxon>
        <taxon>Agaricomycetes</taxon>
        <taxon>Phallomycetidae</taxon>
        <taxon>Geastrales</taxon>
        <taxon>Sphaerobolaceae</taxon>
        <taxon>Sphaerobolus</taxon>
    </lineage>
</organism>
<sequence length="304" mass="34503">MTATQLLELVAIVQLPDLIITATRSRFTGIEAMGLLLARFRNSGDQYNLSTMYGRSQSAISEIVNWMVEFLDEKWKHLLDWDHQYLLSEENLCIYGQAIYNQGAPVNTVFAWPDCTKFFICRPCLHQRVAYNGHDRVHCLKFQAITLPNGIIANLYGPVEGRRHDMALWEDSGIPAKLAAHAFVSDPSNPGERHPYQIYGDAAYGISPHILIPFSGAGQRSEEELAWNSLMGKGRVSVENGFAIVLGLWPFLRAWWKMKVYGSPIGHYYRVSVLLTNALNCMVPNQIAHRFNCQPPSLQEYFHE</sequence>
<evidence type="ECO:0000256" key="2">
    <source>
        <dbReference type="ARBA" id="ARBA00022723"/>
    </source>
</evidence>
<dbReference type="EMBL" id="KN837823">
    <property type="protein sequence ID" value="KIJ23056.1"/>
    <property type="molecule type" value="Genomic_DNA"/>
</dbReference>
<dbReference type="OrthoDB" id="5945905at2759"/>